<evidence type="ECO:0000256" key="1">
    <source>
        <dbReference type="SAM" id="MobiDB-lite"/>
    </source>
</evidence>
<comment type="caution">
    <text evidence="3">The sequence shown here is derived from an EMBL/GenBank/DDBJ whole genome shotgun (WGS) entry which is preliminary data.</text>
</comment>
<evidence type="ECO:0000313" key="4">
    <source>
        <dbReference type="Proteomes" id="UP000007148"/>
    </source>
</evidence>
<keyword evidence="2" id="KW-1133">Transmembrane helix</keyword>
<dbReference type="EMBL" id="CAFZ01000143">
    <property type="protein sequence ID" value="CCA71990.1"/>
    <property type="molecule type" value="Genomic_DNA"/>
</dbReference>
<keyword evidence="4" id="KW-1185">Reference proteome</keyword>
<feature type="region of interest" description="Disordered" evidence="1">
    <location>
        <begin position="227"/>
        <end position="279"/>
    </location>
</feature>
<gene>
    <name evidence="3" type="ORF">PIIN_05925</name>
</gene>
<reference evidence="3 4" key="1">
    <citation type="journal article" date="2011" name="PLoS Pathog.">
        <title>Endophytic Life Strategies Decoded by Genome and Transcriptome Analyses of the Mutualistic Root Symbiont Piriformospora indica.</title>
        <authorList>
            <person name="Zuccaro A."/>
            <person name="Lahrmann U."/>
            <person name="Guldener U."/>
            <person name="Langen G."/>
            <person name="Pfiffi S."/>
            <person name="Biedenkopf D."/>
            <person name="Wong P."/>
            <person name="Samans B."/>
            <person name="Grimm C."/>
            <person name="Basiewicz M."/>
            <person name="Murat C."/>
            <person name="Martin F."/>
            <person name="Kogel K.H."/>
        </authorList>
    </citation>
    <scope>NUCLEOTIDE SEQUENCE [LARGE SCALE GENOMIC DNA]</scope>
    <source>
        <strain evidence="3 4">DSM 11827</strain>
    </source>
</reference>
<dbReference type="AlphaFoldDB" id="G4TKZ7"/>
<organism evidence="3 4">
    <name type="scientific">Serendipita indica (strain DSM 11827)</name>
    <name type="common">Root endophyte fungus</name>
    <name type="synonym">Piriformospora indica</name>
    <dbReference type="NCBI Taxonomy" id="1109443"/>
    <lineage>
        <taxon>Eukaryota</taxon>
        <taxon>Fungi</taxon>
        <taxon>Dikarya</taxon>
        <taxon>Basidiomycota</taxon>
        <taxon>Agaricomycotina</taxon>
        <taxon>Agaricomycetes</taxon>
        <taxon>Sebacinales</taxon>
        <taxon>Serendipitaceae</taxon>
        <taxon>Serendipita</taxon>
    </lineage>
</organism>
<feature type="compositionally biased region" description="Polar residues" evidence="1">
    <location>
        <begin position="240"/>
        <end position="249"/>
    </location>
</feature>
<dbReference type="HOGENOM" id="CLU_048313_0_0_1"/>
<feature type="region of interest" description="Disordered" evidence="1">
    <location>
        <begin position="307"/>
        <end position="344"/>
    </location>
</feature>
<protein>
    <recommendedName>
        <fullName evidence="5">Transmembrane protein</fullName>
    </recommendedName>
</protein>
<name>G4TKZ7_SERID</name>
<proteinExistence type="predicted"/>
<dbReference type="Proteomes" id="UP000007148">
    <property type="component" value="Unassembled WGS sequence"/>
</dbReference>
<keyword evidence="2" id="KW-0472">Membrane</keyword>
<sequence>MSTAYRDFASQSHMVAANGGAWSVYVSHSDVFCNTIEWSWCGKCVQCRQIYTEPYHEPSYKVVFSANVSVPIDTRNRPRSLTYGFSYTVAWTAYGLFPGMDLTSGAYVGDNMYLQNFQSYPYPFVNTQSGAGYTISHWGILNTKDTVDSVVYVPIRIELTFPGKESTFYFMKDAGFLITSPVNSDGSFTRVGAIVGSVVGFIVLGLVVLVVYLRLRKRISTNRTDIGQPAMVGAEGGRPLSNTDPSTSYYGRDESGRSTGSPWRILSSPANTDGPLPKPVSALIHEEQQHPRRDVAEISSIVTRPPAYDPIRMHVSPSPSSRNASTRSSVPLLNKTSPVPEGVEEETGLAEWARTHRSQIPARLEAKLAAAGYVPTDNPDSISEEEWLREYGVTKFELARVRTLYQKSTVA</sequence>
<feature type="transmembrane region" description="Helical" evidence="2">
    <location>
        <begin position="191"/>
        <end position="213"/>
    </location>
</feature>
<dbReference type="OrthoDB" id="3266524at2759"/>
<feature type="compositionally biased region" description="Low complexity" evidence="1">
    <location>
        <begin position="316"/>
        <end position="329"/>
    </location>
</feature>
<evidence type="ECO:0008006" key="5">
    <source>
        <dbReference type="Google" id="ProtNLM"/>
    </source>
</evidence>
<keyword evidence="2" id="KW-0812">Transmembrane</keyword>
<evidence type="ECO:0000256" key="2">
    <source>
        <dbReference type="SAM" id="Phobius"/>
    </source>
</evidence>
<dbReference type="InParanoid" id="G4TKZ7"/>
<evidence type="ECO:0000313" key="3">
    <source>
        <dbReference type="EMBL" id="CCA71990.1"/>
    </source>
</evidence>
<accession>G4TKZ7</accession>